<keyword evidence="2" id="KW-0482">Metalloprotease</keyword>
<name>A0A4R5C6S4_9ACTN</name>
<dbReference type="Pfam" id="PF10103">
    <property type="entry name" value="Zincin_2"/>
    <property type="match status" value="1"/>
</dbReference>
<dbReference type="NCBIfam" id="TIGR03624">
    <property type="entry name" value="putative hydrolase"/>
    <property type="match status" value="1"/>
</dbReference>
<accession>A0A4R5C6S4</accession>
<evidence type="ECO:0000313" key="2">
    <source>
        <dbReference type="EMBL" id="TDD95398.1"/>
    </source>
</evidence>
<dbReference type="Proteomes" id="UP000294739">
    <property type="component" value="Unassembled WGS sequence"/>
</dbReference>
<keyword evidence="2" id="KW-0645">Protease</keyword>
<gene>
    <name evidence="2" type="ORF">E1269_31310</name>
</gene>
<keyword evidence="2" id="KW-0378">Hydrolase</keyword>
<dbReference type="InParanoid" id="A0A4R5C6S4"/>
<keyword evidence="3" id="KW-1185">Reference proteome</keyword>
<dbReference type="AlphaFoldDB" id="A0A4R5C6S4"/>
<protein>
    <submittedName>
        <fullName evidence="2">Zinc-dependent metalloprotease</fullName>
    </submittedName>
</protein>
<feature type="compositionally biased region" description="Gly residues" evidence="1">
    <location>
        <begin position="29"/>
        <end position="44"/>
    </location>
</feature>
<dbReference type="InterPro" id="IPR018766">
    <property type="entry name" value="Zinicin_2"/>
</dbReference>
<comment type="caution">
    <text evidence="2">The sequence shown here is derived from an EMBL/GenBank/DDBJ whole genome shotgun (WGS) entry which is preliminary data.</text>
</comment>
<organism evidence="2 3">
    <name type="scientific">Jiangella asiatica</name>
    <dbReference type="NCBI Taxonomy" id="2530372"/>
    <lineage>
        <taxon>Bacteria</taxon>
        <taxon>Bacillati</taxon>
        <taxon>Actinomycetota</taxon>
        <taxon>Actinomycetes</taxon>
        <taxon>Jiangellales</taxon>
        <taxon>Jiangellaceae</taxon>
        <taxon>Jiangella</taxon>
    </lineage>
</organism>
<feature type="compositionally biased region" description="Basic and acidic residues" evidence="1">
    <location>
        <begin position="18"/>
        <end position="28"/>
    </location>
</feature>
<feature type="compositionally biased region" description="Acidic residues" evidence="1">
    <location>
        <begin position="453"/>
        <end position="463"/>
    </location>
</feature>
<evidence type="ECO:0000313" key="3">
    <source>
        <dbReference type="Proteomes" id="UP000294739"/>
    </source>
</evidence>
<dbReference type="GO" id="GO:0008237">
    <property type="term" value="F:metallopeptidase activity"/>
    <property type="evidence" value="ECO:0007669"/>
    <property type="project" value="UniProtKB-KW"/>
</dbReference>
<dbReference type="PANTHER" id="PTHR39420">
    <property type="match status" value="1"/>
</dbReference>
<dbReference type="RefSeq" id="WP_131902064.1">
    <property type="nucleotide sequence ID" value="NZ_SMKZ01000093.1"/>
</dbReference>
<dbReference type="GO" id="GO:0006508">
    <property type="term" value="P:proteolysis"/>
    <property type="evidence" value="ECO:0007669"/>
    <property type="project" value="UniProtKB-KW"/>
</dbReference>
<feature type="region of interest" description="Disordered" evidence="1">
    <location>
        <begin position="1"/>
        <end position="48"/>
    </location>
</feature>
<dbReference type="InterPro" id="IPR042271">
    <property type="entry name" value="Zinicin_2_N"/>
</dbReference>
<dbReference type="EMBL" id="SMKZ01000093">
    <property type="protein sequence ID" value="TDD95398.1"/>
    <property type="molecule type" value="Genomic_DNA"/>
</dbReference>
<sequence>MSDVPFGFRSADDPNEPGENRPDKREGAEGGAGGGAGQGAGGGNPNDPLSGLFGMFGAAGAGGPGGSPDLGALFQQLGRMFSWSGGPVNWDLAGQAAREVVAAAGDRSVSGTDRRDVDEAFRLADTWLDGATSFPSTGGAPRTWSRAEWVEGTQAAWRDLVEPLAGRVSEAMSSSLPPEMAQAAGPLVGMLQQVGVSMWGAQVGQSIGKLAGEVCGSADIGIPLAAGHPALLPANVRAFGEGLGVDARDVTLYLALREAAYVRLYGHAPWLRSHIISLVEEYARHVSVDTSAIESKMREIDPQRPEALQEALEGGLFDVPTTPAQQAALDRLELALALVEGWVDDVVTQATADRLPSAGALRETVRRRRATGGPAEQTFATLVGLQLRPRRLREASLFWAAVREARGADGRDALWAHPDLIPTAEDIADPKAFLSRDELDMSGLDDTPAPPEDPQDPSDPDAT</sequence>
<reference evidence="2 3" key="1">
    <citation type="submission" date="2019-03" db="EMBL/GenBank/DDBJ databases">
        <title>Draft genome sequences of novel Actinobacteria.</title>
        <authorList>
            <person name="Sahin N."/>
            <person name="Ay H."/>
            <person name="Saygin H."/>
        </authorList>
    </citation>
    <scope>NUCLEOTIDE SEQUENCE [LARGE SCALE GENOMIC DNA]</scope>
    <source>
        <strain evidence="2 3">5K138</strain>
    </source>
</reference>
<dbReference type="SUPFAM" id="SSF55486">
    <property type="entry name" value="Metalloproteases ('zincins'), catalytic domain"/>
    <property type="match status" value="1"/>
</dbReference>
<feature type="region of interest" description="Disordered" evidence="1">
    <location>
        <begin position="426"/>
        <end position="463"/>
    </location>
</feature>
<evidence type="ECO:0000256" key="1">
    <source>
        <dbReference type="SAM" id="MobiDB-lite"/>
    </source>
</evidence>
<dbReference type="Gene3D" id="1.20.150.30">
    <property type="entry name" value="Zincin-like metallopeptidase, N-terminal domain"/>
    <property type="match status" value="1"/>
</dbReference>
<proteinExistence type="predicted"/>
<dbReference type="PANTHER" id="PTHR39420:SF2">
    <property type="entry name" value="HYDROLASE"/>
    <property type="match status" value="1"/>
</dbReference>
<dbReference type="OrthoDB" id="8478472at2"/>